<evidence type="ECO:0000313" key="9">
    <source>
        <dbReference type="EMBL" id="MFC2969037.1"/>
    </source>
</evidence>
<keyword evidence="7" id="KW-0813">Transport</keyword>
<gene>
    <name evidence="9" type="ORF">ACFOES_13095</name>
</gene>
<dbReference type="InterPro" id="IPR010656">
    <property type="entry name" value="DctM"/>
</dbReference>
<feature type="domain" description="TRAP C4-dicarboxylate transport system permease DctM subunit" evidence="8">
    <location>
        <begin position="8"/>
        <end position="413"/>
    </location>
</feature>
<evidence type="ECO:0000256" key="2">
    <source>
        <dbReference type="ARBA" id="ARBA00022475"/>
    </source>
</evidence>
<dbReference type="Proteomes" id="UP001595443">
    <property type="component" value="Unassembled WGS sequence"/>
</dbReference>
<comment type="subcellular location">
    <subcellularLocation>
        <location evidence="1 7">Cell inner membrane</location>
        <topology evidence="1 7">Multi-pass membrane protein</topology>
    </subcellularLocation>
</comment>
<feature type="transmembrane region" description="Helical" evidence="7">
    <location>
        <begin position="50"/>
        <end position="69"/>
    </location>
</feature>
<feature type="transmembrane region" description="Helical" evidence="7">
    <location>
        <begin position="81"/>
        <end position="105"/>
    </location>
</feature>
<comment type="caution">
    <text evidence="7">Lacks conserved residue(s) required for the propagation of feature annotation.</text>
</comment>
<keyword evidence="10" id="KW-1185">Reference proteome</keyword>
<evidence type="ECO:0000313" key="10">
    <source>
        <dbReference type="Proteomes" id="UP001595443"/>
    </source>
</evidence>
<dbReference type="EMBL" id="JBHRSK010000008">
    <property type="protein sequence ID" value="MFC2969037.1"/>
    <property type="molecule type" value="Genomic_DNA"/>
</dbReference>
<evidence type="ECO:0000256" key="5">
    <source>
        <dbReference type="ARBA" id="ARBA00022989"/>
    </source>
</evidence>
<name>A0ABV7AJ63_9RHOB</name>
<feature type="transmembrane region" description="Helical" evidence="7">
    <location>
        <begin position="310"/>
        <end position="340"/>
    </location>
</feature>
<keyword evidence="6 7" id="KW-0472">Membrane</keyword>
<organism evidence="9 10">
    <name type="scientific">Acidimangrovimonas pyrenivorans</name>
    <dbReference type="NCBI Taxonomy" id="2030798"/>
    <lineage>
        <taxon>Bacteria</taxon>
        <taxon>Pseudomonadati</taxon>
        <taxon>Pseudomonadota</taxon>
        <taxon>Alphaproteobacteria</taxon>
        <taxon>Rhodobacterales</taxon>
        <taxon>Paracoccaceae</taxon>
        <taxon>Acidimangrovimonas</taxon>
    </lineage>
</organism>
<feature type="transmembrane region" description="Helical" evidence="7">
    <location>
        <begin position="389"/>
        <end position="410"/>
    </location>
</feature>
<comment type="similarity">
    <text evidence="7">Belongs to the TRAP transporter large permease family.</text>
</comment>
<dbReference type="PIRSF" id="PIRSF006066">
    <property type="entry name" value="HI0050"/>
    <property type="match status" value="1"/>
</dbReference>
<keyword evidence="5 7" id="KW-1133">Transmembrane helix</keyword>
<dbReference type="RefSeq" id="WP_377833741.1">
    <property type="nucleotide sequence ID" value="NZ_JBHRSK010000008.1"/>
</dbReference>
<dbReference type="InterPro" id="IPR004681">
    <property type="entry name" value="TRAP_DctM"/>
</dbReference>
<evidence type="ECO:0000256" key="6">
    <source>
        <dbReference type="ARBA" id="ARBA00023136"/>
    </source>
</evidence>
<dbReference type="PANTHER" id="PTHR33362">
    <property type="entry name" value="SIALIC ACID TRAP TRANSPORTER PERMEASE PROTEIN SIAT-RELATED"/>
    <property type="match status" value="1"/>
</dbReference>
<sequence>MATLFLVLLIFGLLFFRQNIVVLLLAATAYVHLVWGDGKIEYLVEDMWISLNSEALLSIPMFLIVGNIMTQGAIARRLIRIMVLISGPLPGGMGVATILSCAIFAAISGSSPVTLLAIGTILYPALLEQGYDKRFALGSITSGGTLGIVIPPSIPLIVYGLATEQSISDLFIAGIVPGLMLTAALATYSLWVNRHLPSRRFESSELVSALREGIWALLLPVILLGGIYSGYFTATEAAAVAVLYALFVEIVIHRELSWRDFRATTVSTARMLGMLFPIIAVALSLKSLLTIMRVPHELTQWIIELTTNKYLFLILVNLLLLVVGCFFDVISAILILAPLLLMPATALGINPVHFGVMMVINLEIGFLTPPVGMNLFVAMTAFREKFSTVCIAVLPFMLIILCVLLLVAFVPQISLLLL</sequence>
<accession>A0ABV7AJ63</accession>
<evidence type="ECO:0000256" key="4">
    <source>
        <dbReference type="ARBA" id="ARBA00022692"/>
    </source>
</evidence>
<comment type="caution">
    <text evidence="9">The sequence shown here is derived from an EMBL/GenBank/DDBJ whole genome shotgun (WGS) entry which is preliminary data.</text>
</comment>
<dbReference type="PANTHER" id="PTHR33362:SF5">
    <property type="entry name" value="C4-DICARBOXYLATE TRAP TRANSPORTER LARGE PERMEASE PROTEIN DCTM"/>
    <property type="match status" value="1"/>
</dbReference>
<feature type="transmembrane region" description="Helical" evidence="7">
    <location>
        <begin position="352"/>
        <end position="377"/>
    </location>
</feature>
<dbReference type="NCBIfam" id="TIGR00786">
    <property type="entry name" value="dctM"/>
    <property type="match status" value="1"/>
</dbReference>
<feature type="transmembrane region" description="Helical" evidence="7">
    <location>
        <begin position="111"/>
        <end position="128"/>
    </location>
</feature>
<feature type="transmembrane region" description="Helical" evidence="7">
    <location>
        <begin position="135"/>
        <end position="158"/>
    </location>
</feature>
<comment type="function">
    <text evidence="7">Part of the tripartite ATP-independent periplasmic (TRAP) transport system.</text>
</comment>
<feature type="transmembrane region" description="Helical" evidence="7">
    <location>
        <begin position="267"/>
        <end position="289"/>
    </location>
</feature>
<keyword evidence="3 7" id="KW-0997">Cell inner membrane</keyword>
<feature type="transmembrane region" description="Helical" evidence="7">
    <location>
        <begin position="170"/>
        <end position="193"/>
    </location>
</feature>
<evidence type="ECO:0000256" key="3">
    <source>
        <dbReference type="ARBA" id="ARBA00022519"/>
    </source>
</evidence>
<evidence type="ECO:0000256" key="7">
    <source>
        <dbReference type="RuleBase" id="RU369079"/>
    </source>
</evidence>
<comment type="subunit">
    <text evidence="7">The complex comprises the extracytoplasmic solute receptor protein and the two transmembrane proteins.</text>
</comment>
<evidence type="ECO:0000256" key="1">
    <source>
        <dbReference type="ARBA" id="ARBA00004429"/>
    </source>
</evidence>
<proteinExistence type="inferred from homology"/>
<keyword evidence="2" id="KW-1003">Cell membrane</keyword>
<dbReference type="Pfam" id="PF06808">
    <property type="entry name" value="DctM"/>
    <property type="match status" value="1"/>
</dbReference>
<evidence type="ECO:0000259" key="8">
    <source>
        <dbReference type="Pfam" id="PF06808"/>
    </source>
</evidence>
<feature type="transmembrane region" description="Helical" evidence="7">
    <location>
        <begin position="214"/>
        <end position="247"/>
    </location>
</feature>
<reference evidence="10" key="1">
    <citation type="journal article" date="2019" name="Int. J. Syst. Evol. Microbiol.">
        <title>The Global Catalogue of Microorganisms (GCM) 10K type strain sequencing project: providing services to taxonomists for standard genome sequencing and annotation.</title>
        <authorList>
            <consortium name="The Broad Institute Genomics Platform"/>
            <consortium name="The Broad Institute Genome Sequencing Center for Infectious Disease"/>
            <person name="Wu L."/>
            <person name="Ma J."/>
        </authorList>
    </citation>
    <scope>NUCLEOTIDE SEQUENCE [LARGE SCALE GENOMIC DNA]</scope>
    <source>
        <strain evidence="10">KCTC 62192</strain>
    </source>
</reference>
<keyword evidence="4 7" id="KW-0812">Transmembrane</keyword>
<protein>
    <recommendedName>
        <fullName evidence="7">TRAP transporter large permease protein</fullName>
    </recommendedName>
</protein>